<dbReference type="KEGG" id="vgo:GJW-30_1_04409"/>
<accession>A0A0S3Q0X6</accession>
<dbReference type="Proteomes" id="UP000236884">
    <property type="component" value="Chromosome"/>
</dbReference>
<evidence type="ECO:0000256" key="1">
    <source>
        <dbReference type="SAM" id="Phobius"/>
    </source>
</evidence>
<dbReference type="AlphaFoldDB" id="A0A0S3Q0X6"/>
<keyword evidence="1" id="KW-0812">Transmembrane</keyword>
<proteinExistence type="predicted"/>
<organism evidence="2 3">
    <name type="scientific">Variibacter gotjawalensis</name>
    <dbReference type="NCBI Taxonomy" id="1333996"/>
    <lineage>
        <taxon>Bacteria</taxon>
        <taxon>Pseudomonadati</taxon>
        <taxon>Pseudomonadota</taxon>
        <taxon>Alphaproteobacteria</taxon>
        <taxon>Hyphomicrobiales</taxon>
        <taxon>Nitrobacteraceae</taxon>
        <taxon>Variibacter</taxon>
    </lineage>
</organism>
<protein>
    <submittedName>
        <fullName evidence="2">Uncharacterized protein</fullName>
    </submittedName>
</protein>
<keyword evidence="1" id="KW-0472">Membrane</keyword>
<feature type="transmembrane region" description="Helical" evidence="1">
    <location>
        <begin position="25"/>
        <end position="47"/>
    </location>
</feature>
<dbReference type="RefSeq" id="WP_157746822.1">
    <property type="nucleotide sequence ID" value="NZ_AP014946.1"/>
</dbReference>
<reference evidence="2 3" key="1">
    <citation type="submission" date="2015-08" db="EMBL/GenBank/DDBJ databases">
        <title>Investigation of the bacterial diversity of lava forest soil.</title>
        <authorList>
            <person name="Lee J.S."/>
        </authorList>
    </citation>
    <scope>NUCLEOTIDE SEQUENCE [LARGE SCALE GENOMIC DNA]</scope>
    <source>
        <strain evidence="2 3">GJW-30</strain>
    </source>
</reference>
<name>A0A0S3Q0X6_9BRAD</name>
<gene>
    <name evidence="2" type="ORF">GJW-30_1_04409</name>
</gene>
<keyword evidence="1" id="KW-1133">Transmembrane helix</keyword>
<evidence type="ECO:0000313" key="2">
    <source>
        <dbReference type="EMBL" id="BAT61847.1"/>
    </source>
</evidence>
<evidence type="ECO:0000313" key="3">
    <source>
        <dbReference type="Proteomes" id="UP000236884"/>
    </source>
</evidence>
<dbReference type="EMBL" id="AP014946">
    <property type="protein sequence ID" value="BAT61847.1"/>
    <property type="molecule type" value="Genomic_DNA"/>
</dbReference>
<sequence>MKKEADGQVTETAIEARAGFLDRPVLVVLVLSTVLAAAVLFGLWAWVS</sequence>
<keyword evidence="3" id="KW-1185">Reference proteome</keyword>